<dbReference type="SUPFAM" id="SSF51126">
    <property type="entry name" value="Pectin lyase-like"/>
    <property type="match status" value="1"/>
</dbReference>
<dbReference type="RefSeq" id="WP_152525407.1">
    <property type="nucleotide sequence ID" value="NZ_BAAACY010000114.1"/>
</dbReference>
<protein>
    <submittedName>
        <fullName evidence="2">Right-handed parallel beta-helix repeat-containing protein</fullName>
    </submittedName>
</protein>
<feature type="domain" description="Right handed beta helix" evidence="1">
    <location>
        <begin position="320"/>
        <end position="438"/>
    </location>
</feature>
<proteinExistence type="predicted"/>
<gene>
    <name evidence="2" type="ORF">KCX74_15315</name>
</gene>
<name>A0A941DVA1_9BACI</name>
<evidence type="ECO:0000313" key="2">
    <source>
        <dbReference type="EMBL" id="MBR7797405.1"/>
    </source>
</evidence>
<dbReference type="InterPro" id="IPR006626">
    <property type="entry name" value="PbH1"/>
</dbReference>
<dbReference type="AlphaFoldDB" id="A0A941DVA1"/>
<sequence>MKKKYLLFLGLVVLGAVFLIMKFTDEQGGGDNNSTSRYTVDLERWGIYNDGTHPKETTEGLNKALLWASRNDYNTFYIPAGTYLIDKGQEPSDPNARLNMVSDLTLELADEATLKKETNSYESYEIVYVGPETKNVSIKGGTFQGDRDTHDYTGKDTSHSHGTHEFGMGILALGTDNLKIEDVKTINFTGDGIMVGGSSKQINRLKESDFELGAIGKKGELIADSTKIRTKGNVKTNFQHPVFDANRVIQLSRPKNMNANTPYDIFFYRSDGTFIQKVENQELDWSMVNVPEQAAYFHAVFDTEEIAGVELEYWNKDISNQVEIKHSESANNRRQGITVAGVSNMEITQNKIHNIKGIAPQSGIDIEAGFYPNYNILIKENRIYNNERYNIILYDGQDVTVDENYLGPNKANSSIGLAIATSFRSGAVIKNNTFDASKIVAEGEAVFRGNRMSDSLATIFGPDTLLTDMEFTNSQLSIQSKEPYGVEVSNITLANDRKQINSLQIKDQPIKLSDVTITGETVERNIVGEVADGSIFNRLKVIDYNATYGLDLPRGTYNGCEFASSEPGKGRIDLNSLGNYEFNDCVFKQIGDLHVDNTGVEAVIQSSQFESATKIPIIRINKAKEVAILDNVIYTEIDSTSIKEWIYINENTAPHVKQEGNTIKYLGN</sequence>
<comment type="caution">
    <text evidence="2">The sequence shown here is derived from an EMBL/GenBank/DDBJ whole genome shotgun (WGS) entry which is preliminary data.</text>
</comment>
<dbReference type="Proteomes" id="UP000675284">
    <property type="component" value="Unassembled WGS sequence"/>
</dbReference>
<evidence type="ECO:0000259" key="1">
    <source>
        <dbReference type="Pfam" id="PF13229"/>
    </source>
</evidence>
<dbReference type="Gene3D" id="2.160.20.10">
    <property type="entry name" value="Single-stranded right-handed beta-helix, Pectin lyase-like"/>
    <property type="match status" value="1"/>
</dbReference>
<evidence type="ECO:0000313" key="3">
    <source>
        <dbReference type="Proteomes" id="UP000675284"/>
    </source>
</evidence>
<dbReference type="InterPro" id="IPR039448">
    <property type="entry name" value="Beta_helix"/>
</dbReference>
<organism evidence="2 3">
    <name type="scientific">Virgibacillus salarius</name>
    <dbReference type="NCBI Taxonomy" id="447199"/>
    <lineage>
        <taxon>Bacteria</taxon>
        <taxon>Bacillati</taxon>
        <taxon>Bacillota</taxon>
        <taxon>Bacilli</taxon>
        <taxon>Bacillales</taxon>
        <taxon>Bacillaceae</taxon>
        <taxon>Virgibacillus</taxon>
    </lineage>
</organism>
<reference evidence="2" key="1">
    <citation type="submission" date="2021-04" db="EMBL/GenBank/DDBJ databases">
        <title>Isolation and polyphasic classification of algal microorganism.</title>
        <authorList>
            <person name="Wang S."/>
        </authorList>
    </citation>
    <scope>NUCLEOTIDE SEQUENCE</scope>
    <source>
        <strain evidence="2">720a</strain>
    </source>
</reference>
<dbReference type="InterPro" id="IPR012334">
    <property type="entry name" value="Pectin_lyas_fold"/>
</dbReference>
<dbReference type="SMART" id="SM00710">
    <property type="entry name" value="PbH1"/>
    <property type="match status" value="6"/>
</dbReference>
<dbReference type="Pfam" id="PF13229">
    <property type="entry name" value="Beta_helix"/>
    <property type="match status" value="1"/>
</dbReference>
<keyword evidence="3" id="KW-1185">Reference proteome</keyword>
<dbReference type="InterPro" id="IPR011050">
    <property type="entry name" value="Pectin_lyase_fold/virulence"/>
</dbReference>
<dbReference type="EMBL" id="JAGSOT010000053">
    <property type="protein sequence ID" value="MBR7797405.1"/>
    <property type="molecule type" value="Genomic_DNA"/>
</dbReference>
<accession>A0A941DVA1</accession>